<dbReference type="STRING" id="52.CMC5_002930"/>
<evidence type="ECO:0000313" key="8">
    <source>
        <dbReference type="EMBL" id="AKT36179.1"/>
    </source>
</evidence>
<proteinExistence type="predicted"/>
<evidence type="ECO:0000256" key="5">
    <source>
        <dbReference type="ARBA" id="ARBA00023014"/>
    </source>
</evidence>
<dbReference type="Proteomes" id="UP000067626">
    <property type="component" value="Chromosome"/>
</dbReference>
<evidence type="ECO:0000256" key="6">
    <source>
        <dbReference type="SAM" id="MobiDB-lite"/>
    </source>
</evidence>
<evidence type="ECO:0000313" key="9">
    <source>
        <dbReference type="Proteomes" id="UP000067626"/>
    </source>
</evidence>
<keyword evidence="2" id="KW-0949">S-adenosyl-L-methionine</keyword>
<protein>
    <recommendedName>
        <fullName evidence="7">Radical SAM core domain-containing protein</fullName>
    </recommendedName>
</protein>
<accession>A0A0K1E5R3</accession>
<dbReference type="InterPro" id="IPR007197">
    <property type="entry name" value="rSAM"/>
</dbReference>
<evidence type="ECO:0000256" key="2">
    <source>
        <dbReference type="ARBA" id="ARBA00022691"/>
    </source>
</evidence>
<evidence type="ECO:0000256" key="1">
    <source>
        <dbReference type="ARBA" id="ARBA00001966"/>
    </source>
</evidence>
<keyword evidence="4" id="KW-0408">Iron</keyword>
<keyword evidence="5" id="KW-0411">Iron-sulfur</keyword>
<dbReference type="PANTHER" id="PTHR11228">
    <property type="entry name" value="RADICAL SAM DOMAIN PROTEIN"/>
    <property type="match status" value="1"/>
</dbReference>
<gene>
    <name evidence="8" type="ORF">CMC5_002930</name>
</gene>
<feature type="domain" description="Radical SAM core" evidence="7">
    <location>
        <begin position="1"/>
        <end position="209"/>
    </location>
</feature>
<dbReference type="InterPro" id="IPR013785">
    <property type="entry name" value="Aldolase_TIM"/>
</dbReference>
<evidence type="ECO:0000256" key="3">
    <source>
        <dbReference type="ARBA" id="ARBA00022723"/>
    </source>
</evidence>
<dbReference type="SFLD" id="SFLDG01067">
    <property type="entry name" value="SPASM/twitch_domain_containing"/>
    <property type="match status" value="1"/>
</dbReference>
<keyword evidence="3" id="KW-0479">Metal-binding</keyword>
<comment type="cofactor">
    <cofactor evidence="1">
        <name>[4Fe-4S] cluster</name>
        <dbReference type="ChEBI" id="CHEBI:49883"/>
    </cofactor>
</comment>
<dbReference type="GO" id="GO:0051536">
    <property type="term" value="F:iron-sulfur cluster binding"/>
    <property type="evidence" value="ECO:0007669"/>
    <property type="project" value="UniProtKB-KW"/>
</dbReference>
<dbReference type="OrthoDB" id="9782387at2"/>
<dbReference type="Pfam" id="PF04055">
    <property type="entry name" value="Radical_SAM"/>
    <property type="match status" value="1"/>
</dbReference>
<dbReference type="SUPFAM" id="SSF102114">
    <property type="entry name" value="Radical SAM enzymes"/>
    <property type="match status" value="1"/>
</dbReference>
<dbReference type="EMBL" id="CP012159">
    <property type="protein sequence ID" value="AKT36179.1"/>
    <property type="molecule type" value="Genomic_DNA"/>
</dbReference>
<name>A0A0K1E5R3_CHOCO</name>
<sequence length="305" mass="32755">MFVVDLGFACNNACVFCAQGALRARPAEAPRDEDEDMAHRFAALRAGSTVALVGGEPTLDERLPDWIRAAEARGAAQIVVQTNGRRLAYRGYAAALRAASKRLRLEVSVHGSTAPMHDYHTATPGSFGQTVKGLKHAQLEGIEFSATTVVTRSNFRHLVEITRLVGTLGARALQFSPAVPLGNAARVADRVIAAPELVSPHLARAMREAVAMGLQWRVGARDSGPDVAGWFAGLGQAEEETADGEPRRAKAEVERSEGRVSLPMLGRPAPARAEVRTRERRTGTELRGILPGLFNDEQPREKGAG</sequence>
<feature type="compositionally biased region" description="Basic and acidic residues" evidence="6">
    <location>
        <begin position="244"/>
        <end position="258"/>
    </location>
</feature>
<keyword evidence="9" id="KW-1185">Reference proteome</keyword>
<evidence type="ECO:0000256" key="4">
    <source>
        <dbReference type="ARBA" id="ARBA00023004"/>
    </source>
</evidence>
<evidence type="ECO:0000259" key="7">
    <source>
        <dbReference type="PROSITE" id="PS51918"/>
    </source>
</evidence>
<dbReference type="SFLD" id="SFLDS00029">
    <property type="entry name" value="Radical_SAM"/>
    <property type="match status" value="1"/>
</dbReference>
<dbReference type="InterPro" id="IPR058240">
    <property type="entry name" value="rSAM_sf"/>
</dbReference>
<dbReference type="KEGG" id="ccro:CMC5_002930"/>
<dbReference type="Gene3D" id="3.20.20.70">
    <property type="entry name" value="Aldolase class I"/>
    <property type="match status" value="1"/>
</dbReference>
<dbReference type="CDD" id="cd01335">
    <property type="entry name" value="Radical_SAM"/>
    <property type="match status" value="1"/>
</dbReference>
<dbReference type="GO" id="GO:0003824">
    <property type="term" value="F:catalytic activity"/>
    <property type="evidence" value="ECO:0007669"/>
    <property type="project" value="InterPro"/>
</dbReference>
<dbReference type="RefSeq" id="WP_050428739.1">
    <property type="nucleotide sequence ID" value="NZ_CP012159.1"/>
</dbReference>
<feature type="region of interest" description="Disordered" evidence="6">
    <location>
        <begin position="237"/>
        <end position="305"/>
    </location>
</feature>
<organism evidence="8 9">
    <name type="scientific">Chondromyces crocatus</name>
    <dbReference type="NCBI Taxonomy" id="52"/>
    <lineage>
        <taxon>Bacteria</taxon>
        <taxon>Pseudomonadati</taxon>
        <taxon>Myxococcota</taxon>
        <taxon>Polyangia</taxon>
        <taxon>Polyangiales</taxon>
        <taxon>Polyangiaceae</taxon>
        <taxon>Chondromyces</taxon>
    </lineage>
</organism>
<dbReference type="InterPro" id="IPR050377">
    <property type="entry name" value="Radical_SAM_PqqE_MftC-like"/>
</dbReference>
<dbReference type="GO" id="GO:0046872">
    <property type="term" value="F:metal ion binding"/>
    <property type="evidence" value="ECO:0007669"/>
    <property type="project" value="UniProtKB-KW"/>
</dbReference>
<dbReference type="PANTHER" id="PTHR11228:SF7">
    <property type="entry name" value="PQQA PEPTIDE CYCLASE"/>
    <property type="match status" value="1"/>
</dbReference>
<dbReference type="AlphaFoldDB" id="A0A0K1E5R3"/>
<reference evidence="8 9" key="1">
    <citation type="submission" date="2015-07" db="EMBL/GenBank/DDBJ databases">
        <title>Genome analysis of myxobacterium Chondromyces crocatus Cm c5 reveals a high potential for natural compound synthesis and the genetic basis for the loss of fruiting body formation.</title>
        <authorList>
            <person name="Zaburannyi N."/>
            <person name="Bunk B."/>
            <person name="Maier J."/>
            <person name="Overmann J."/>
            <person name="Mueller R."/>
        </authorList>
    </citation>
    <scope>NUCLEOTIDE SEQUENCE [LARGE SCALE GENOMIC DNA]</scope>
    <source>
        <strain evidence="8 9">Cm c5</strain>
    </source>
</reference>
<dbReference type="PROSITE" id="PS51918">
    <property type="entry name" value="RADICAL_SAM"/>
    <property type="match status" value="1"/>
</dbReference>
<feature type="compositionally biased region" description="Basic and acidic residues" evidence="6">
    <location>
        <begin position="273"/>
        <end position="284"/>
    </location>
</feature>